<dbReference type="EMBL" id="FQXG01000003">
    <property type="protein sequence ID" value="SHH62306.1"/>
    <property type="molecule type" value="Genomic_DNA"/>
</dbReference>
<dbReference type="OrthoDB" id="8094406at2"/>
<accession>A0A1M5UHK8</accession>
<organism evidence="2 3">
    <name type="scientific">Ferrimonas marina</name>
    <dbReference type="NCBI Taxonomy" id="299255"/>
    <lineage>
        <taxon>Bacteria</taxon>
        <taxon>Pseudomonadati</taxon>
        <taxon>Pseudomonadota</taxon>
        <taxon>Gammaproteobacteria</taxon>
        <taxon>Alteromonadales</taxon>
        <taxon>Ferrimonadaceae</taxon>
        <taxon>Ferrimonas</taxon>
    </lineage>
</organism>
<dbReference type="AlphaFoldDB" id="A0A1M5UHK8"/>
<reference evidence="3" key="1">
    <citation type="submission" date="2016-11" db="EMBL/GenBank/DDBJ databases">
        <authorList>
            <person name="Varghese N."/>
            <person name="Submissions S."/>
        </authorList>
    </citation>
    <scope>NUCLEOTIDE SEQUENCE [LARGE SCALE GENOMIC DNA]</scope>
    <source>
        <strain evidence="3">DSM 16917</strain>
    </source>
</reference>
<dbReference type="PANTHER" id="PTHR39639">
    <property type="entry name" value="CHROMOSOME 16, WHOLE GENOME SHOTGUN SEQUENCE"/>
    <property type="match status" value="1"/>
</dbReference>
<dbReference type="InterPro" id="IPR004919">
    <property type="entry name" value="GmrSD_N"/>
</dbReference>
<gene>
    <name evidence="2" type="ORF">SAMN02745129_2570</name>
</gene>
<dbReference type="RefSeq" id="WP_082766545.1">
    <property type="nucleotide sequence ID" value="NZ_FQXG01000003.1"/>
</dbReference>
<evidence type="ECO:0000313" key="3">
    <source>
        <dbReference type="Proteomes" id="UP000184268"/>
    </source>
</evidence>
<proteinExistence type="predicted"/>
<sequence length="176" mass="20607">MEYRLPQPIDAGKTHETSLQFLHENLINHLKQDGDKGRYDECPGKRYACGFPLPEFQRQAVWAPDQQQRFLHSVCVGIDIGTFNIHASEWDDNGPVRFSGWLIDGQQRLTGLEMFWTNQMPLHGLYWDDLNRTERHRFLRTKFAHRESALWDEGKIRELYNLLAFGGTPHQANERA</sequence>
<evidence type="ECO:0000313" key="2">
    <source>
        <dbReference type="EMBL" id="SHH62306.1"/>
    </source>
</evidence>
<protein>
    <recommendedName>
        <fullName evidence="1">GmrSD restriction endonucleases N-terminal domain-containing protein</fullName>
    </recommendedName>
</protein>
<name>A0A1M5UHK8_9GAMM</name>
<keyword evidence="3" id="KW-1185">Reference proteome</keyword>
<feature type="domain" description="GmrSD restriction endonucleases N-terminal" evidence="1">
    <location>
        <begin position="51"/>
        <end position="142"/>
    </location>
</feature>
<evidence type="ECO:0000259" key="1">
    <source>
        <dbReference type="Pfam" id="PF03235"/>
    </source>
</evidence>
<dbReference type="PANTHER" id="PTHR39639:SF1">
    <property type="entry name" value="DUF262 DOMAIN-CONTAINING PROTEIN"/>
    <property type="match status" value="1"/>
</dbReference>
<dbReference type="Pfam" id="PF03235">
    <property type="entry name" value="GmrSD_N"/>
    <property type="match status" value="1"/>
</dbReference>
<dbReference type="Proteomes" id="UP000184268">
    <property type="component" value="Unassembled WGS sequence"/>
</dbReference>